<dbReference type="PRINTS" id="PR00469">
    <property type="entry name" value="PNDRDTASEII"/>
</dbReference>
<sequence>MTEADLIIIGAGPAGMSAAATAARGGARVLILDEQPRPGGQIYRDVGVAAKHRPWLGPDYAAGAALLEALDHDGIRIETGVTVWRVEVGPRVVWSRDGVSRIAQAPQLLIATGAQERPVPFPGWTLPGVMPAGAAQVLMKSAGLLPRGAVLAGSGPLLYLVAVQLIDAGAPPRALVETQRRTDLLRAARHLPRGLRDAATLWKGLGLLRRIAAAGIPRHPAASGFRAETASDGGIVFSFTSRGRAQRIETPLLLTHQGVVPSTHMSRSAGVEHVWDHVQKAVRPAVDGWGAAGVPGIHVAGDGAGIAGAEAARVGVQRGAKHQCYAEKTFPDAEIVLYGTQEEVFRDLALGRIDAQLSDSLIAQESFLSTEEGADYTFLDGDHIDVECYGEGVGIAVRKGDEELARAFSDAIAAIRENGTYAAINDAYFPFDIYGGRPEGM</sequence>
<dbReference type="SUPFAM" id="SSF51905">
    <property type="entry name" value="FAD/NAD(P)-binding domain"/>
    <property type="match status" value="1"/>
</dbReference>
<dbReference type="InterPro" id="IPR051691">
    <property type="entry name" value="Metab_Enz_Cyan_OpOx_G3PDH"/>
</dbReference>
<dbReference type="PANTHER" id="PTHR42949:SF3">
    <property type="entry name" value="ANAEROBIC GLYCEROL-3-PHOSPHATE DEHYDROGENASE SUBUNIT B"/>
    <property type="match status" value="1"/>
</dbReference>
<accession>A0A9X2JPR4</accession>
<dbReference type="InterPro" id="IPR036188">
    <property type="entry name" value="FAD/NAD-bd_sf"/>
</dbReference>
<reference evidence="3" key="1">
    <citation type="submission" date="2022-06" db="EMBL/GenBank/DDBJ databases">
        <title>Limimaricola sediminis sp. nov., isolated from an intertidal sediment.</title>
        <authorList>
            <person name="Shao X."/>
        </authorList>
    </citation>
    <scope>NUCLEOTIDE SEQUENCE</scope>
    <source>
        <strain evidence="3">ASW11-118</strain>
    </source>
</reference>
<feature type="domain" description="Solute-binding protein family 3/N-terminal" evidence="2">
    <location>
        <begin position="218"/>
        <end position="432"/>
    </location>
</feature>
<dbReference type="SUPFAM" id="SSF53850">
    <property type="entry name" value="Periplasmic binding protein-like II"/>
    <property type="match status" value="1"/>
</dbReference>
<dbReference type="Gene3D" id="3.40.190.10">
    <property type="entry name" value="Periplasmic binding protein-like II"/>
    <property type="match status" value="2"/>
</dbReference>
<keyword evidence="1" id="KW-0560">Oxidoreductase</keyword>
<organism evidence="3 4">
    <name type="scientific">Limimaricola litoreus</name>
    <dbReference type="NCBI Taxonomy" id="2955316"/>
    <lineage>
        <taxon>Bacteria</taxon>
        <taxon>Pseudomonadati</taxon>
        <taxon>Pseudomonadota</taxon>
        <taxon>Alphaproteobacteria</taxon>
        <taxon>Rhodobacterales</taxon>
        <taxon>Paracoccaceae</taxon>
        <taxon>Limimaricola</taxon>
    </lineage>
</organism>
<dbReference type="InterPro" id="IPR001638">
    <property type="entry name" value="Solute-binding_3/MltF_N"/>
</dbReference>
<dbReference type="GO" id="GO:0016491">
    <property type="term" value="F:oxidoreductase activity"/>
    <property type="evidence" value="ECO:0007669"/>
    <property type="project" value="UniProtKB-KW"/>
</dbReference>
<dbReference type="PRINTS" id="PR00368">
    <property type="entry name" value="FADPNR"/>
</dbReference>
<dbReference type="Gene3D" id="3.50.50.60">
    <property type="entry name" value="FAD/NAD(P)-binding domain"/>
    <property type="match status" value="1"/>
</dbReference>
<dbReference type="RefSeq" id="WP_253333943.1">
    <property type="nucleotide sequence ID" value="NZ_JAMYXC010000240.1"/>
</dbReference>
<evidence type="ECO:0000313" key="3">
    <source>
        <dbReference type="EMBL" id="MCP1169903.1"/>
    </source>
</evidence>
<dbReference type="Pfam" id="PF07992">
    <property type="entry name" value="Pyr_redox_2"/>
    <property type="match status" value="1"/>
</dbReference>
<dbReference type="AlphaFoldDB" id="A0A9X2JPR4"/>
<comment type="caution">
    <text evidence="3">The sequence shown here is derived from an EMBL/GenBank/DDBJ whole genome shotgun (WGS) entry which is preliminary data.</text>
</comment>
<evidence type="ECO:0000313" key="4">
    <source>
        <dbReference type="Proteomes" id="UP001139477"/>
    </source>
</evidence>
<dbReference type="Proteomes" id="UP001139477">
    <property type="component" value="Unassembled WGS sequence"/>
</dbReference>
<protein>
    <submittedName>
        <fullName evidence="3">Transporter substrate-binding domain-containing protein</fullName>
    </submittedName>
</protein>
<dbReference type="InterPro" id="IPR023753">
    <property type="entry name" value="FAD/NAD-binding_dom"/>
</dbReference>
<proteinExistence type="predicted"/>
<name>A0A9X2JPR4_9RHOB</name>
<dbReference type="PANTHER" id="PTHR42949">
    <property type="entry name" value="ANAEROBIC GLYCEROL-3-PHOSPHATE DEHYDROGENASE SUBUNIT B"/>
    <property type="match status" value="1"/>
</dbReference>
<gene>
    <name evidence="3" type="ORF">NHG85_15440</name>
</gene>
<evidence type="ECO:0000256" key="1">
    <source>
        <dbReference type="ARBA" id="ARBA00023002"/>
    </source>
</evidence>
<dbReference type="SMART" id="SM00062">
    <property type="entry name" value="PBPb"/>
    <property type="match status" value="1"/>
</dbReference>
<keyword evidence="4" id="KW-1185">Reference proteome</keyword>
<dbReference type="EMBL" id="JAMYXC010000240">
    <property type="protein sequence ID" value="MCP1169903.1"/>
    <property type="molecule type" value="Genomic_DNA"/>
</dbReference>
<evidence type="ECO:0000259" key="2">
    <source>
        <dbReference type="SMART" id="SM00062"/>
    </source>
</evidence>